<evidence type="ECO:0000313" key="1">
    <source>
        <dbReference type="EMBL" id="KAI0495652.1"/>
    </source>
</evidence>
<organism evidence="1 2">
    <name type="scientific">Dendrobium nobile</name>
    <name type="common">Orchid</name>
    <dbReference type="NCBI Taxonomy" id="94219"/>
    <lineage>
        <taxon>Eukaryota</taxon>
        <taxon>Viridiplantae</taxon>
        <taxon>Streptophyta</taxon>
        <taxon>Embryophyta</taxon>
        <taxon>Tracheophyta</taxon>
        <taxon>Spermatophyta</taxon>
        <taxon>Magnoliopsida</taxon>
        <taxon>Liliopsida</taxon>
        <taxon>Asparagales</taxon>
        <taxon>Orchidaceae</taxon>
        <taxon>Epidendroideae</taxon>
        <taxon>Malaxideae</taxon>
        <taxon>Dendrobiinae</taxon>
        <taxon>Dendrobium</taxon>
    </lineage>
</organism>
<reference evidence="1" key="1">
    <citation type="journal article" date="2022" name="Front. Genet.">
        <title>Chromosome-Scale Assembly of the Dendrobium nobile Genome Provides Insights Into the Molecular Mechanism of the Biosynthesis of the Medicinal Active Ingredient of Dendrobium.</title>
        <authorList>
            <person name="Xu Q."/>
            <person name="Niu S.-C."/>
            <person name="Li K.-L."/>
            <person name="Zheng P.-J."/>
            <person name="Zhang X.-J."/>
            <person name="Jia Y."/>
            <person name="Liu Y."/>
            <person name="Niu Y.-X."/>
            <person name="Yu L.-H."/>
            <person name="Chen D.-F."/>
            <person name="Zhang G.-Q."/>
        </authorList>
    </citation>
    <scope>NUCLEOTIDE SEQUENCE</scope>
    <source>
        <tissue evidence="1">Leaf</tissue>
    </source>
</reference>
<dbReference type="AlphaFoldDB" id="A0A8T3AIQ6"/>
<dbReference type="EMBL" id="JAGYWB010000016">
    <property type="protein sequence ID" value="KAI0495652.1"/>
    <property type="molecule type" value="Genomic_DNA"/>
</dbReference>
<protein>
    <submittedName>
        <fullName evidence="1">Uncharacterized protein</fullName>
    </submittedName>
</protein>
<evidence type="ECO:0000313" key="2">
    <source>
        <dbReference type="Proteomes" id="UP000829196"/>
    </source>
</evidence>
<name>A0A8T3AIQ6_DENNO</name>
<keyword evidence="2" id="KW-1185">Reference proteome</keyword>
<gene>
    <name evidence="1" type="ORF">KFK09_021955</name>
</gene>
<dbReference type="Proteomes" id="UP000829196">
    <property type="component" value="Unassembled WGS sequence"/>
</dbReference>
<comment type="caution">
    <text evidence="1">The sequence shown here is derived from an EMBL/GenBank/DDBJ whole genome shotgun (WGS) entry which is preliminary data.</text>
</comment>
<accession>A0A8T3AIQ6</accession>
<proteinExistence type="predicted"/>
<sequence length="51" mass="5940">MRDKSKKINAESNLSKAEHTFISKNKSKREGDLFIFLYQHKLKASRGTYPP</sequence>